<feature type="region of interest" description="Disordered" evidence="1">
    <location>
        <begin position="77"/>
        <end position="97"/>
    </location>
</feature>
<comment type="caution">
    <text evidence="2">The sequence shown here is derived from an EMBL/GenBank/DDBJ whole genome shotgun (WGS) entry which is preliminary data.</text>
</comment>
<reference evidence="2 3" key="1">
    <citation type="submission" date="2023-09" db="EMBL/GenBank/DDBJ databases">
        <authorList>
            <person name="Wang M."/>
        </authorList>
    </citation>
    <scope>NUCLEOTIDE SEQUENCE [LARGE SCALE GENOMIC DNA]</scope>
    <source>
        <strain evidence="2">GT-2023</strain>
        <tissue evidence="2">Liver</tissue>
    </source>
</reference>
<gene>
    <name evidence="2" type="ORF">QQF64_017198</name>
</gene>
<name>A0ABR3LJM2_9TELE</name>
<protein>
    <submittedName>
        <fullName evidence="2">Uncharacterized protein</fullName>
    </submittedName>
</protein>
<sequence length="97" mass="10907">MHLTDISESFTHPTDWVTEWQTKQLFVPVCIRDNYHQGNNLAFHLFSHITQGAAVRSGRRHCATSAACRISALSRWQHGGTPESESMSKTTAHWSGV</sequence>
<feature type="compositionally biased region" description="Polar residues" evidence="1">
    <location>
        <begin position="83"/>
        <end position="97"/>
    </location>
</feature>
<evidence type="ECO:0000313" key="2">
    <source>
        <dbReference type="EMBL" id="KAL1252505.1"/>
    </source>
</evidence>
<accession>A0ABR3LJM2</accession>
<dbReference type="Proteomes" id="UP001558613">
    <property type="component" value="Unassembled WGS sequence"/>
</dbReference>
<dbReference type="EMBL" id="JAYMGO010000021">
    <property type="protein sequence ID" value="KAL1252505.1"/>
    <property type="molecule type" value="Genomic_DNA"/>
</dbReference>
<evidence type="ECO:0000256" key="1">
    <source>
        <dbReference type="SAM" id="MobiDB-lite"/>
    </source>
</evidence>
<organism evidence="2 3">
    <name type="scientific">Cirrhinus molitorella</name>
    <name type="common">mud carp</name>
    <dbReference type="NCBI Taxonomy" id="172907"/>
    <lineage>
        <taxon>Eukaryota</taxon>
        <taxon>Metazoa</taxon>
        <taxon>Chordata</taxon>
        <taxon>Craniata</taxon>
        <taxon>Vertebrata</taxon>
        <taxon>Euteleostomi</taxon>
        <taxon>Actinopterygii</taxon>
        <taxon>Neopterygii</taxon>
        <taxon>Teleostei</taxon>
        <taxon>Ostariophysi</taxon>
        <taxon>Cypriniformes</taxon>
        <taxon>Cyprinidae</taxon>
        <taxon>Labeoninae</taxon>
        <taxon>Labeonini</taxon>
        <taxon>Cirrhinus</taxon>
    </lineage>
</organism>
<proteinExistence type="predicted"/>
<keyword evidence="3" id="KW-1185">Reference proteome</keyword>
<evidence type="ECO:0000313" key="3">
    <source>
        <dbReference type="Proteomes" id="UP001558613"/>
    </source>
</evidence>